<proteinExistence type="predicted"/>
<keyword evidence="1" id="KW-1133">Transmembrane helix</keyword>
<sequence length="176" mass="20746">MTNTELILEILKYVLPSGFMLILTYMLLSNFMENEEKRRRYSIHKENSKIALPLRFQAYERLALFLERISPTQLVMRLPSKNLNARQYRHLLVKAIQSEYEYNLSQQMYVSDQAWQYIVTAKSAMVGIINKLSSEAGEETTALEFSKMIINHFMEMESIPTKKALAYLKQEMQQEF</sequence>
<keyword evidence="1" id="KW-0812">Transmembrane</keyword>
<keyword evidence="1" id="KW-0472">Membrane</keyword>
<organism evidence="2 3">
    <name type="scientific">Schleiferia thermophila</name>
    <dbReference type="NCBI Taxonomy" id="884107"/>
    <lineage>
        <taxon>Bacteria</taxon>
        <taxon>Pseudomonadati</taxon>
        <taxon>Bacteroidota</taxon>
        <taxon>Flavobacteriia</taxon>
        <taxon>Flavobacteriales</taxon>
        <taxon>Schleiferiaceae</taxon>
        <taxon>Schleiferia</taxon>
    </lineage>
</organism>
<dbReference type="Pfam" id="PF25589">
    <property type="entry name" value="DUF7935"/>
    <property type="match status" value="1"/>
</dbReference>
<dbReference type="AlphaFoldDB" id="A0A368ZZG5"/>
<dbReference type="InterPro" id="IPR057695">
    <property type="entry name" value="DUF7935"/>
</dbReference>
<evidence type="ECO:0000313" key="3">
    <source>
        <dbReference type="Proteomes" id="UP000253517"/>
    </source>
</evidence>
<protein>
    <submittedName>
        <fullName evidence="2">Uncharacterized protein</fullName>
    </submittedName>
</protein>
<name>A0A368ZZG5_9FLAO</name>
<comment type="caution">
    <text evidence="2">The sequence shown here is derived from an EMBL/GenBank/DDBJ whole genome shotgun (WGS) entry which is preliminary data.</text>
</comment>
<evidence type="ECO:0000313" key="2">
    <source>
        <dbReference type="EMBL" id="RCX02341.1"/>
    </source>
</evidence>
<feature type="transmembrane region" description="Helical" evidence="1">
    <location>
        <begin position="13"/>
        <end position="32"/>
    </location>
</feature>
<dbReference type="RefSeq" id="WP_037358948.1">
    <property type="nucleotide sequence ID" value="NZ_BHZF01000005.1"/>
</dbReference>
<evidence type="ECO:0000256" key="1">
    <source>
        <dbReference type="SAM" id="Phobius"/>
    </source>
</evidence>
<reference evidence="2 3" key="1">
    <citation type="submission" date="2018-07" db="EMBL/GenBank/DDBJ databases">
        <title>Genomic Encyclopedia of Type Strains, Phase IV (KMG-IV): sequencing the most valuable type-strain genomes for metagenomic binning, comparative biology and taxonomic classification.</title>
        <authorList>
            <person name="Goeker M."/>
        </authorList>
    </citation>
    <scope>NUCLEOTIDE SEQUENCE [LARGE SCALE GENOMIC DNA]</scope>
    <source>
        <strain evidence="2 3">DSM 21410</strain>
    </source>
</reference>
<accession>A0A368ZZG5</accession>
<dbReference type="Proteomes" id="UP000253517">
    <property type="component" value="Unassembled WGS sequence"/>
</dbReference>
<dbReference type="EMBL" id="QPJS01000004">
    <property type="protein sequence ID" value="RCX02341.1"/>
    <property type="molecule type" value="Genomic_DNA"/>
</dbReference>
<keyword evidence="3" id="KW-1185">Reference proteome</keyword>
<gene>
    <name evidence="2" type="ORF">DES35_104101</name>
</gene>